<dbReference type="GeneID" id="54469641"/>
<feature type="transmembrane region" description="Helical" evidence="1">
    <location>
        <begin position="183"/>
        <end position="202"/>
    </location>
</feature>
<reference evidence="4" key="2">
    <citation type="submission" date="2020-04" db="EMBL/GenBank/DDBJ databases">
        <authorList>
            <consortium name="NCBI Genome Project"/>
        </authorList>
    </citation>
    <scope>NUCLEOTIDE SEQUENCE</scope>
    <source>
        <strain evidence="4">CBS 304.34</strain>
    </source>
</reference>
<reference evidence="2 4" key="1">
    <citation type="journal article" date="2020" name="Stud. Mycol.">
        <title>101 Dothideomycetes genomes: a test case for predicting lifestyles and emergence of pathogens.</title>
        <authorList>
            <person name="Haridas S."/>
            <person name="Albert R."/>
            <person name="Binder M."/>
            <person name="Bloem J."/>
            <person name="Labutti K."/>
            <person name="Salamov A."/>
            <person name="Andreopoulos B."/>
            <person name="Baker S."/>
            <person name="Barry K."/>
            <person name="Bills G."/>
            <person name="Bluhm B."/>
            <person name="Cannon C."/>
            <person name="Castanera R."/>
            <person name="Culley D."/>
            <person name="Daum C."/>
            <person name="Ezra D."/>
            <person name="Gonzalez J."/>
            <person name="Henrissat B."/>
            <person name="Kuo A."/>
            <person name="Liang C."/>
            <person name="Lipzen A."/>
            <person name="Lutzoni F."/>
            <person name="Magnuson J."/>
            <person name="Mondo S."/>
            <person name="Nolan M."/>
            <person name="Ohm R."/>
            <person name="Pangilinan J."/>
            <person name="Park H.-J."/>
            <person name="Ramirez L."/>
            <person name="Alfaro M."/>
            <person name="Sun H."/>
            <person name="Tritt A."/>
            <person name="Yoshinaga Y."/>
            <person name="Zwiers L.-H."/>
            <person name="Turgeon B."/>
            <person name="Goodwin S."/>
            <person name="Spatafora J."/>
            <person name="Crous P."/>
            <person name="Grigoriev I."/>
        </authorList>
    </citation>
    <scope>NUCLEOTIDE SEQUENCE</scope>
    <source>
        <strain evidence="2 4">CBS 304.34</strain>
    </source>
</reference>
<feature type="transmembrane region" description="Helical" evidence="1">
    <location>
        <begin position="21"/>
        <end position="47"/>
    </location>
</feature>
<gene>
    <name evidence="2 4" type="ORF">BDZ99DRAFT_58825</name>
</gene>
<evidence type="ECO:0000313" key="4">
    <source>
        <dbReference type="RefSeq" id="XP_033575551.1"/>
    </source>
</evidence>
<dbReference type="OrthoDB" id="4764579at2759"/>
<keyword evidence="1" id="KW-0472">Membrane</keyword>
<dbReference type="RefSeq" id="XP_033575551.1">
    <property type="nucleotide sequence ID" value="XM_033728748.1"/>
</dbReference>
<evidence type="ECO:0000313" key="2">
    <source>
        <dbReference type="EMBL" id="KAF2808587.1"/>
    </source>
</evidence>
<accession>A0A6A6YL40</accession>
<evidence type="ECO:0000313" key="3">
    <source>
        <dbReference type="Proteomes" id="UP000504636"/>
    </source>
</evidence>
<feature type="transmembrane region" description="Helical" evidence="1">
    <location>
        <begin position="91"/>
        <end position="110"/>
    </location>
</feature>
<sequence>MDLLSRIRHDVRLRNLTVYAQWLSLSAILVCCIANIWLLVNTMLFWIHYPQRPLPSVWHARPIVQTLNVIFFPIAPIAVIMPYLSKYHRFWFTLGVIWWCIQPVYYSFVLPFKNDLGNIMMSAQYCFFLIFLAVLPCAPLLKDTYSSNRFIFHIGFTISISFWVGRISFWIPGSILPLLVRPHFEWAAVPAGLAAVLYFIAARKGHGLVFSRTLGGPGVEPMSLALPSLEPEYSAISNGRIRL</sequence>
<keyword evidence="1" id="KW-1133">Transmembrane helix</keyword>
<feature type="transmembrane region" description="Helical" evidence="1">
    <location>
        <begin position="150"/>
        <end position="171"/>
    </location>
</feature>
<dbReference type="EMBL" id="MU003703">
    <property type="protein sequence ID" value="KAF2808587.1"/>
    <property type="molecule type" value="Genomic_DNA"/>
</dbReference>
<proteinExistence type="predicted"/>
<evidence type="ECO:0000256" key="1">
    <source>
        <dbReference type="SAM" id="Phobius"/>
    </source>
</evidence>
<name>A0A6A6YL40_9PEZI</name>
<organism evidence="2">
    <name type="scientific">Mytilinidion resinicola</name>
    <dbReference type="NCBI Taxonomy" id="574789"/>
    <lineage>
        <taxon>Eukaryota</taxon>
        <taxon>Fungi</taxon>
        <taxon>Dikarya</taxon>
        <taxon>Ascomycota</taxon>
        <taxon>Pezizomycotina</taxon>
        <taxon>Dothideomycetes</taxon>
        <taxon>Pleosporomycetidae</taxon>
        <taxon>Mytilinidiales</taxon>
        <taxon>Mytilinidiaceae</taxon>
        <taxon>Mytilinidion</taxon>
    </lineage>
</organism>
<feature type="transmembrane region" description="Helical" evidence="1">
    <location>
        <begin position="122"/>
        <end position="141"/>
    </location>
</feature>
<reference evidence="4" key="3">
    <citation type="submission" date="2025-04" db="UniProtKB">
        <authorList>
            <consortium name="RefSeq"/>
        </authorList>
    </citation>
    <scope>IDENTIFICATION</scope>
    <source>
        <strain evidence="4">CBS 304.34</strain>
    </source>
</reference>
<feature type="transmembrane region" description="Helical" evidence="1">
    <location>
        <begin position="67"/>
        <end position="84"/>
    </location>
</feature>
<protein>
    <submittedName>
        <fullName evidence="2 4">Uncharacterized protein</fullName>
    </submittedName>
</protein>
<keyword evidence="1" id="KW-0812">Transmembrane</keyword>
<dbReference type="AlphaFoldDB" id="A0A6A6YL40"/>
<keyword evidence="3" id="KW-1185">Reference proteome</keyword>
<dbReference type="Proteomes" id="UP000504636">
    <property type="component" value="Unplaced"/>
</dbReference>